<evidence type="ECO:0000256" key="6">
    <source>
        <dbReference type="ARBA" id="ARBA00022806"/>
    </source>
</evidence>
<organism evidence="16 17">
    <name type="scientific">Polynucleobacter paneuropaeus</name>
    <dbReference type="NCBI Taxonomy" id="2527775"/>
    <lineage>
        <taxon>Bacteria</taxon>
        <taxon>Pseudomonadati</taxon>
        <taxon>Pseudomonadota</taxon>
        <taxon>Betaproteobacteria</taxon>
        <taxon>Burkholderiales</taxon>
        <taxon>Burkholderiaceae</taxon>
        <taxon>Polynucleobacter</taxon>
    </lineage>
</organism>
<dbReference type="EC" id="3.6.4.-" evidence="13"/>
<feature type="domain" description="Helicase C-terminal" evidence="15">
    <location>
        <begin position="820"/>
        <end position="974"/>
    </location>
</feature>
<dbReference type="Gene3D" id="3.30.2060.10">
    <property type="entry name" value="Penicillin-binding protein 1b domain"/>
    <property type="match status" value="1"/>
</dbReference>
<dbReference type="InterPro" id="IPR027417">
    <property type="entry name" value="P-loop_NTPase"/>
</dbReference>
<dbReference type="Gene3D" id="3.40.50.11180">
    <property type="match status" value="1"/>
</dbReference>
<dbReference type="SMART" id="SM00487">
    <property type="entry name" value="DEXDc"/>
    <property type="match status" value="1"/>
</dbReference>
<dbReference type="GO" id="GO:0005737">
    <property type="term" value="C:cytoplasm"/>
    <property type="evidence" value="ECO:0007669"/>
    <property type="project" value="UniProtKB-SubCell"/>
</dbReference>
<dbReference type="Pfam" id="PF03461">
    <property type="entry name" value="TRCF"/>
    <property type="match status" value="1"/>
</dbReference>
<evidence type="ECO:0000256" key="4">
    <source>
        <dbReference type="ARBA" id="ARBA00022763"/>
    </source>
</evidence>
<dbReference type="InterPro" id="IPR036101">
    <property type="entry name" value="CarD-like/TRCF_RID_sf"/>
</dbReference>
<dbReference type="GeneID" id="66832180"/>
<keyword evidence="5 13" id="KW-0378">Hydrolase</keyword>
<comment type="similarity">
    <text evidence="10 13">In the N-terminal section; belongs to the UvrB family.</text>
</comment>
<accession>A0A2Z4JSB9</accession>
<dbReference type="InterPro" id="IPR048635">
    <property type="entry name" value="MFD_D3"/>
</dbReference>
<comment type="function">
    <text evidence="13">Couples transcription and DNA repair by recognizing RNA polymerase (RNAP) stalled at DNA lesions. Mediates ATP-dependent release of RNAP and its truncated transcript from the DNA, and recruitment of nucleotide excision repair machinery to the damaged site.</text>
</comment>
<proteinExistence type="inferred from homology"/>
<dbReference type="InterPro" id="IPR003711">
    <property type="entry name" value="CarD-like/TRCF_RID"/>
</dbReference>
<keyword evidence="7 13" id="KW-0067">ATP-binding</keyword>
<comment type="subcellular location">
    <subcellularLocation>
        <location evidence="1 13">Cytoplasm</location>
    </subcellularLocation>
</comment>
<dbReference type="SUPFAM" id="SSF141259">
    <property type="entry name" value="CarD-like"/>
    <property type="match status" value="1"/>
</dbReference>
<dbReference type="InterPro" id="IPR011545">
    <property type="entry name" value="DEAD/DEAH_box_helicase_dom"/>
</dbReference>
<feature type="domain" description="Helicase ATP-binding" evidence="14">
    <location>
        <begin position="638"/>
        <end position="799"/>
    </location>
</feature>
<dbReference type="Pfam" id="PF00270">
    <property type="entry name" value="DEAD"/>
    <property type="match status" value="1"/>
</dbReference>
<evidence type="ECO:0000259" key="14">
    <source>
        <dbReference type="PROSITE" id="PS51192"/>
    </source>
</evidence>
<dbReference type="Pfam" id="PF21132">
    <property type="entry name" value="MFD_D3"/>
    <property type="match status" value="1"/>
</dbReference>
<keyword evidence="6" id="KW-0347">Helicase</keyword>
<dbReference type="Pfam" id="PF17757">
    <property type="entry name" value="UvrB_inter"/>
    <property type="match status" value="1"/>
</dbReference>
<evidence type="ECO:0000259" key="15">
    <source>
        <dbReference type="PROSITE" id="PS51194"/>
    </source>
</evidence>
<gene>
    <name evidence="13 16" type="primary">mfd</name>
    <name evidence="16" type="ORF">Pas1_04850</name>
</gene>
<evidence type="ECO:0000256" key="1">
    <source>
        <dbReference type="ARBA" id="ARBA00004496"/>
    </source>
</evidence>
<dbReference type="FunFam" id="3.40.50.300:FF:000300">
    <property type="entry name" value="Transcription-repair-coupling factor"/>
    <property type="match status" value="1"/>
</dbReference>
<dbReference type="GO" id="GO:0003684">
    <property type="term" value="F:damaged DNA binding"/>
    <property type="evidence" value="ECO:0007669"/>
    <property type="project" value="InterPro"/>
</dbReference>
<dbReference type="RefSeq" id="WP_112294656.1">
    <property type="nucleotide sequence ID" value="NZ_CBCSBS010000001.1"/>
</dbReference>
<evidence type="ECO:0000313" key="17">
    <source>
        <dbReference type="Proteomes" id="UP000248592"/>
    </source>
</evidence>
<reference evidence="17" key="1">
    <citation type="submission" date="2018-06" db="EMBL/GenBank/DDBJ databases">
        <title>Description of a new Polynucleobacter species.</title>
        <authorList>
            <person name="Hahn M.W."/>
        </authorList>
    </citation>
    <scope>NUCLEOTIDE SEQUENCE [LARGE SCALE GENOMIC DNA]</scope>
    <source>
        <strain evidence="17">MG-25-Pas1-D2</strain>
    </source>
</reference>
<dbReference type="SMART" id="SM01058">
    <property type="entry name" value="CarD_TRCF"/>
    <property type="match status" value="1"/>
</dbReference>
<dbReference type="InterPro" id="IPR047112">
    <property type="entry name" value="RecG/Mfd"/>
</dbReference>
<dbReference type="PANTHER" id="PTHR47964:SF1">
    <property type="entry name" value="ATP-DEPENDENT DNA HELICASE HOMOLOG RECG, CHLOROPLASTIC"/>
    <property type="match status" value="1"/>
</dbReference>
<dbReference type="AlphaFoldDB" id="A0A2Z4JSB9"/>
<dbReference type="InterPro" id="IPR001650">
    <property type="entry name" value="Helicase_C-like"/>
</dbReference>
<dbReference type="GO" id="GO:0005524">
    <property type="term" value="F:ATP binding"/>
    <property type="evidence" value="ECO:0007669"/>
    <property type="project" value="UniProtKB-UniRule"/>
</dbReference>
<evidence type="ECO:0000256" key="3">
    <source>
        <dbReference type="ARBA" id="ARBA00022741"/>
    </source>
</evidence>
<evidence type="ECO:0000256" key="9">
    <source>
        <dbReference type="ARBA" id="ARBA00023204"/>
    </source>
</evidence>
<dbReference type="Gene3D" id="3.40.50.11140">
    <property type="match status" value="1"/>
</dbReference>
<keyword evidence="2 13" id="KW-0963">Cytoplasm</keyword>
<dbReference type="NCBIfam" id="TIGR00580">
    <property type="entry name" value="mfd"/>
    <property type="match status" value="1"/>
</dbReference>
<dbReference type="Gene3D" id="2.40.10.170">
    <property type="match status" value="1"/>
</dbReference>
<dbReference type="CDD" id="cd17991">
    <property type="entry name" value="DEXHc_TRCF"/>
    <property type="match status" value="1"/>
</dbReference>
<dbReference type="PROSITE" id="PS51192">
    <property type="entry name" value="HELICASE_ATP_BIND_1"/>
    <property type="match status" value="1"/>
</dbReference>
<evidence type="ECO:0000256" key="11">
    <source>
        <dbReference type="ARBA" id="ARBA00061399"/>
    </source>
</evidence>
<evidence type="ECO:0000256" key="13">
    <source>
        <dbReference type="HAMAP-Rule" id="MF_00969"/>
    </source>
</evidence>
<dbReference type="InterPro" id="IPR005118">
    <property type="entry name" value="TRCF_C"/>
</dbReference>
<keyword evidence="8 13" id="KW-0238">DNA-binding</keyword>
<evidence type="ECO:0000256" key="2">
    <source>
        <dbReference type="ARBA" id="ARBA00022490"/>
    </source>
</evidence>
<dbReference type="SMART" id="SM00982">
    <property type="entry name" value="TRCF"/>
    <property type="match status" value="1"/>
</dbReference>
<dbReference type="PROSITE" id="PS51194">
    <property type="entry name" value="HELICASE_CTER"/>
    <property type="match status" value="1"/>
</dbReference>
<dbReference type="HAMAP" id="MF_00969">
    <property type="entry name" value="TRCF"/>
    <property type="match status" value="1"/>
</dbReference>
<dbReference type="GO" id="GO:0000716">
    <property type="term" value="P:transcription-coupled nucleotide-excision repair, DNA damage recognition"/>
    <property type="evidence" value="ECO:0007669"/>
    <property type="project" value="UniProtKB-UniRule"/>
</dbReference>
<dbReference type="Proteomes" id="UP000248592">
    <property type="component" value="Chromosome"/>
</dbReference>
<keyword evidence="9 13" id="KW-0234">DNA repair</keyword>
<dbReference type="Pfam" id="PF00271">
    <property type="entry name" value="Helicase_C"/>
    <property type="match status" value="1"/>
</dbReference>
<evidence type="ECO:0000256" key="12">
    <source>
        <dbReference type="ARBA" id="ARBA00070128"/>
    </source>
</evidence>
<dbReference type="GO" id="GO:0006355">
    <property type="term" value="P:regulation of DNA-templated transcription"/>
    <property type="evidence" value="ECO:0007669"/>
    <property type="project" value="UniProtKB-UniRule"/>
</dbReference>
<evidence type="ECO:0000256" key="8">
    <source>
        <dbReference type="ARBA" id="ARBA00023125"/>
    </source>
</evidence>
<dbReference type="GO" id="GO:0003678">
    <property type="term" value="F:DNA helicase activity"/>
    <property type="evidence" value="ECO:0007669"/>
    <property type="project" value="TreeGrafter"/>
</dbReference>
<comment type="similarity">
    <text evidence="11 13">In the C-terminal section; belongs to the helicase family. RecG subfamily.</text>
</comment>
<dbReference type="Pfam" id="PF02559">
    <property type="entry name" value="CarD_TRCF_RID"/>
    <property type="match status" value="1"/>
</dbReference>
<dbReference type="SMART" id="SM00490">
    <property type="entry name" value="HELICc"/>
    <property type="match status" value="1"/>
</dbReference>
<dbReference type="EMBL" id="CP030085">
    <property type="protein sequence ID" value="AWW49765.1"/>
    <property type="molecule type" value="Genomic_DNA"/>
</dbReference>
<dbReference type="InterPro" id="IPR037235">
    <property type="entry name" value="TRCF-like_C_D7"/>
</dbReference>
<evidence type="ECO:0000313" key="16">
    <source>
        <dbReference type="EMBL" id="AWW49765.1"/>
    </source>
</evidence>
<dbReference type="SUPFAM" id="SSF143517">
    <property type="entry name" value="TRCF domain-like"/>
    <property type="match status" value="1"/>
</dbReference>
<evidence type="ECO:0000256" key="10">
    <source>
        <dbReference type="ARBA" id="ARBA00061104"/>
    </source>
</evidence>
<dbReference type="Gene3D" id="3.40.50.300">
    <property type="entry name" value="P-loop containing nucleotide triphosphate hydrolases"/>
    <property type="match status" value="2"/>
</dbReference>
<dbReference type="InterPro" id="IPR004576">
    <property type="entry name" value="Mfd"/>
</dbReference>
<name>A0A2Z4JSB9_9BURK</name>
<protein>
    <recommendedName>
        <fullName evidence="12 13">Transcription-repair-coupling factor</fullName>
        <shortName evidence="13">TRCF</shortName>
        <ecNumber evidence="13">3.6.4.-</ecNumber>
    </recommendedName>
</protein>
<dbReference type="InterPro" id="IPR041471">
    <property type="entry name" value="UvrB_inter"/>
</dbReference>
<dbReference type="GO" id="GO:0016787">
    <property type="term" value="F:hydrolase activity"/>
    <property type="evidence" value="ECO:0007669"/>
    <property type="project" value="UniProtKB-KW"/>
</dbReference>
<keyword evidence="3 13" id="KW-0547">Nucleotide-binding</keyword>
<dbReference type="PANTHER" id="PTHR47964">
    <property type="entry name" value="ATP-DEPENDENT DNA HELICASE HOMOLOG RECG, CHLOROPLASTIC"/>
    <property type="match status" value="1"/>
</dbReference>
<evidence type="ECO:0000256" key="5">
    <source>
        <dbReference type="ARBA" id="ARBA00022801"/>
    </source>
</evidence>
<dbReference type="FunFam" id="3.40.50.300:FF:000546">
    <property type="entry name" value="Transcription-repair-coupling factor"/>
    <property type="match status" value="1"/>
</dbReference>
<evidence type="ECO:0000256" key="7">
    <source>
        <dbReference type="ARBA" id="ARBA00022840"/>
    </source>
</evidence>
<dbReference type="InterPro" id="IPR014001">
    <property type="entry name" value="Helicase_ATP-bd"/>
</dbReference>
<sequence length="1178" mass="132010">MSEAVKPTPPIPAPRVGQRFTFSGLVGSSDAALIAQAAQQNRGNFSVMVVFCAQAQEAQRLLEEIPAFAPQLKTRLLPDWEILPYDHFSPHQDLVSERLATLYEFLNGSCDIVLVPVTTALQRMGPPSFLSGHTFFFRQGDKLNEAALKLQLQQAGYDPVSAVMRPGEYSIRGGLIDLFPMGSNLPYRLDLFGDEIEQIRSFDPDTQRSLFPVKEIRLLPGHEFPFDDISRTAARGRWREVFEGDPSRCSIYKDINLGIPSAGIESYLPIFFDQTATIFDYFPRSGDPVWLVTIGDIESSIRGFWKDTQQRYDFLKHDLDRPVLPPKELFLDVDQFFANAKDNARLVLERDPNDGQVFLPVPDVAVHRKDADPVNRLRQLVEHGQSRVLICTDSAGRKESIRQLFEESNFVVDGGTTAVFQLRPDSIETIPEFLQSPSRFGLVSSPLSGGFAWPQERIILITEAELFTSTARQRRRSKGNETADPDMLFKDLSELKIGDPVVHAEHGIGRYQGLVLLNLAPAKQEPIFEEFLHLVYANEATLYVPVQQLQLVTRYAGSDPDTAPLHQLGSGQWDKAKRKAAKQIRDTAAELLGLYAARAIRKGHAFEYSHHDYAAFAESFGFEETPDQANAITAVIGDMTSGTPMDRLVCGDVGFGKTEVALRASFIAVMGGKQVAILAPTTLLAEQHVATWKDRFADWPVRIVELSRFKSTKEINAALEAIAKGEADIIIGTHKLLSKETQFSNLGLVIVDEEHRFGVRQKDALKALRAEVDILTLTATPIPRTLGMAMEGLREFSIIATAPQKRLAIKTFVRREGDGVIREAVLREIKRGGQVYFLHNEVETIQNRKHALQELIPEARIGVAHGQMHERDLEAVMREFVTQRTNILLCTTIIETGIDVPTANTIIMHRADKFGLAQLHQLRGRVGRSHHQAYAYLMVPDPEALSKQAQLRLNAIQAMEELGSGFYLAMHDLEIRGAGEVLGDKQSGEIHEIGFQLYTEMLNRAVKSLRSGKEPDLLAPLQSITDVNLGVPALLPEDYCPDVHERLSLYKRFAGTNDFSELMGLREELVDRFGDLPDQAKSFYETHRLRLEMTGFGIKKIDASENAIQMQFIPNPPIDPLRIIQLIQNSKYIQLNGQDKLKVLPQKEGSFDRLEQRLDQIRQILKRLNEGVALANAI</sequence>
<keyword evidence="4 13" id="KW-0227">DNA damage</keyword>
<dbReference type="Gene3D" id="3.90.1150.50">
    <property type="entry name" value="Transcription-repair-coupling factor, D7 domain"/>
    <property type="match status" value="1"/>
</dbReference>
<dbReference type="SUPFAM" id="SSF52540">
    <property type="entry name" value="P-loop containing nucleoside triphosphate hydrolases"/>
    <property type="match status" value="4"/>
</dbReference>